<evidence type="ECO:0000256" key="1">
    <source>
        <dbReference type="ARBA" id="ARBA00001946"/>
    </source>
</evidence>
<keyword evidence="8" id="KW-0460">Magnesium</keyword>
<keyword evidence="5" id="KW-0479">Metal-binding</keyword>
<evidence type="ECO:0000256" key="11">
    <source>
        <dbReference type="SAM" id="SignalP"/>
    </source>
</evidence>
<dbReference type="PANTHER" id="PTHR12153:SF18">
    <property type="entry name" value="SELENOPROTEIN O"/>
    <property type="match status" value="1"/>
</dbReference>
<name>A0ABD3VCG2_SINWO</name>
<organism evidence="12 13">
    <name type="scientific">Sinanodonta woodiana</name>
    <name type="common">Chinese pond mussel</name>
    <name type="synonym">Anodonta woodiana</name>
    <dbReference type="NCBI Taxonomy" id="1069815"/>
    <lineage>
        <taxon>Eukaryota</taxon>
        <taxon>Metazoa</taxon>
        <taxon>Spiralia</taxon>
        <taxon>Lophotrochozoa</taxon>
        <taxon>Mollusca</taxon>
        <taxon>Bivalvia</taxon>
        <taxon>Autobranchia</taxon>
        <taxon>Heteroconchia</taxon>
        <taxon>Palaeoheterodonta</taxon>
        <taxon>Unionida</taxon>
        <taxon>Unionoidea</taxon>
        <taxon>Unionidae</taxon>
        <taxon>Unioninae</taxon>
        <taxon>Sinanodonta</taxon>
    </lineage>
</organism>
<keyword evidence="7" id="KW-0067">ATP-binding</keyword>
<reference evidence="12 13" key="1">
    <citation type="submission" date="2024-11" db="EMBL/GenBank/DDBJ databases">
        <title>Chromosome-level genome assembly of the freshwater bivalve Anodonta woodiana.</title>
        <authorList>
            <person name="Chen X."/>
        </authorList>
    </citation>
    <scope>NUCLEOTIDE SEQUENCE [LARGE SCALE GENOMIC DNA]</scope>
    <source>
        <strain evidence="12">MN2024</strain>
        <tissue evidence="12">Gills</tissue>
    </source>
</reference>
<keyword evidence="6" id="KW-0547">Nucleotide-binding</keyword>
<evidence type="ECO:0000256" key="5">
    <source>
        <dbReference type="ARBA" id="ARBA00022723"/>
    </source>
</evidence>
<keyword evidence="4" id="KW-0548">Nucleotidyltransferase</keyword>
<protein>
    <recommendedName>
        <fullName evidence="9">Selenoprotein O</fullName>
    </recommendedName>
</protein>
<dbReference type="PANTHER" id="PTHR12153">
    <property type="entry name" value="SELENOPROTEIN O"/>
    <property type="match status" value="1"/>
</dbReference>
<dbReference type="GO" id="GO:0046872">
    <property type="term" value="F:metal ion binding"/>
    <property type="evidence" value="ECO:0007669"/>
    <property type="project" value="UniProtKB-KW"/>
</dbReference>
<dbReference type="InterPro" id="IPR003846">
    <property type="entry name" value="SelO"/>
</dbReference>
<comment type="cofactor">
    <cofactor evidence="1">
        <name>Mg(2+)</name>
        <dbReference type="ChEBI" id="CHEBI:18420"/>
    </cofactor>
</comment>
<evidence type="ECO:0000256" key="3">
    <source>
        <dbReference type="ARBA" id="ARBA00022679"/>
    </source>
</evidence>
<dbReference type="NCBIfam" id="NF000658">
    <property type="entry name" value="PRK00029.1"/>
    <property type="match status" value="1"/>
</dbReference>
<keyword evidence="3" id="KW-0808">Transferase</keyword>
<sequence>MHSLRQHNMQAVKLNFVAFLVFLYTTHADSFEKYCKISKNLFYTFINTESGTCVANDKHSKYLHSSLTTWKFSDSQLLASTFPIDSEANNYVRQVKDSVFSRVKPIPLTTSPRLAAISDDAFVEILDLEPSISFSKQFVDFAAGNIVLSGSFPLSHRYGGHQFGHWAGQLGDGRAVMLGEYVNQRGERWELQLKGSGMTPYSRKGDGRAVIRSSVREFVCSEAMHNLGIPTSRAATLVVSDDQVIRDRFYNGNMIIEQAAVVLRLAKSWFRFGSLEILSQEGEIGLLKKLTDFVIIQYFPMINSSDPDKYLAFFSEVVMQTADLIAAWQSVGFTHGVCNTDNFSLLSITIDYGPFGFMEGFDPKFVPNTSDDDGRYSYENQPDVGLFNLDKLRVALLPLLNENQSKQMYYILNGYANRYKNMFMKNFRKKLGLKIEDEADEQLVSILLKMMEEVKADFTMVFRELSEVSETKLFDIVIKNEISDNLWALKILSTHKWFYDWLKVYLKRASFEEYSDKQRRDVMINTNPRYILRNWIAQAAIEKAEKRDFTGIEMVLKVLKNPYENSQAAEEAGFASPPPDWASSLRVSCSS</sequence>
<feature type="signal peptide" evidence="11">
    <location>
        <begin position="1"/>
        <end position="28"/>
    </location>
</feature>
<evidence type="ECO:0000256" key="9">
    <source>
        <dbReference type="ARBA" id="ARBA00031547"/>
    </source>
</evidence>
<evidence type="ECO:0000313" key="12">
    <source>
        <dbReference type="EMBL" id="KAL3858473.1"/>
    </source>
</evidence>
<comment type="similarity">
    <text evidence="2">Belongs to the SELO family.</text>
</comment>
<dbReference type="Pfam" id="PF02696">
    <property type="entry name" value="SelO"/>
    <property type="match status" value="1"/>
</dbReference>
<feature type="region of interest" description="Disordered" evidence="10">
    <location>
        <begin position="569"/>
        <end position="591"/>
    </location>
</feature>
<feature type="chain" id="PRO_5044779865" description="Selenoprotein O" evidence="11">
    <location>
        <begin position="29"/>
        <end position="591"/>
    </location>
</feature>
<evidence type="ECO:0000256" key="4">
    <source>
        <dbReference type="ARBA" id="ARBA00022695"/>
    </source>
</evidence>
<accession>A0ABD3VCG2</accession>
<evidence type="ECO:0000256" key="10">
    <source>
        <dbReference type="SAM" id="MobiDB-lite"/>
    </source>
</evidence>
<evidence type="ECO:0000256" key="2">
    <source>
        <dbReference type="ARBA" id="ARBA00009747"/>
    </source>
</evidence>
<comment type="caution">
    <text evidence="12">The sequence shown here is derived from an EMBL/GenBank/DDBJ whole genome shotgun (WGS) entry which is preliminary data.</text>
</comment>
<evidence type="ECO:0000313" key="13">
    <source>
        <dbReference type="Proteomes" id="UP001634394"/>
    </source>
</evidence>
<dbReference type="HAMAP" id="MF_00692">
    <property type="entry name" value="SelO"/>
    <property type="match status" value="1"/>
</dbReference>
<evidence type="ECO:0000256" key="8">
    <source>
        <dbReference type="ARBA" id="ARBA00022842"/>
    </source>
</evidence>
<keyword evidence="11" id="KW-0732">Signal</keyword>
<evidence type="ECO:0000256" key="7">
    <source>
        <dbReference type="ARBA" id="ARBA00022840"/>
    </source>
</evidence>
<keyword evidence="13" id="KW-1185">Reference proteome</keyword>
<dbReference type="AlphaFoldDB" id="A0ABD3VCG2"/>
<dbReference type="GO" id="GO:0016779">
    <property type="term" value="F:nucleotidyltransferase activity"/>
    <property type="evidence" value="ECO:0007669"/>
    <property type="project" value="UniProtKB-KW"/>
</dbReference>
<evidence type="ECO:0000256" key="6">
    <source>
        <dbReference type="ARBA" id="ARBA00022741"/>
    </source>
</evidence>
<dbReference type="EMBL" id="JBJQND010000013">
    <property type="protein sequence ID" value="KAL3858473.1"/>
    <property type="molecule type" value="Genomic_DNA"/>
</dbReference>
<gene>
    <name evidence="12" type="ORF">ACJMK2_013062</name>
</gene>
<dbReference type="GO" id="GO:0005524">
    <property type="term" value="F:ATP binding"/>
    <property type="evidence" value="ECO:0007669"/>
    <property type="project" value="UniProtKB-KW"/>
</dbReference>
<dbReference type="Proteomes" id="UP001634394">
    <property type="component" value="Unassembled WGS sequence"/>
</dbReference>
<proteinExistence type="inferred from homology"/>